<sequence>MALEATTTMTSPKKGVASMRKTVLTKQLQHHGNNPSIVEEVPAHGEKPWTPKSLGRAKSAIVYRQTLNDNLMFLERNIFFFHEWHTRFVSLQEDHVLIYASREKWEQGSAPDKVIRLHPVMLLSNMRVDVQDESYDADGNGPFVTRLYRRKLLEADPLDHWLNGELRQSPVVGDAGSIADAAIANNPDASARVVFEFATTNQHTFELWSKCLRRALLHVKQDGGPDNQVQAAPLPPSSSSTWVSPGQDSRVTLHQSEVWCSRLLQDEKEKAESELRRIVAMEKLVAQVTGPAMALLVYEKVSRVHELFSANSRREMEHPQKPIVVHDAEGTTAAPSEAIAPEVLHFFADHLKRKYSVFLMLALAYGISEDSIREAHERMCHENDAYHAGVGGGDGSLVDDAAAAAAASSRDYGFRDVASVELYDKYRTAAANYFKMNYGDPSAAEEEDAIMHLPVMLHVAAVRQDEDEMHAMGHILDTVKERLQQHISSSGNNEST</sequence>
<accession>A0A485KX47</accession>
<evidence type="ECO:0000256" key="1">
    <source>
        <dbReference type="SAM" id="MobiDB-lite"/>
    </source>
</evidence>
<proteinExistence type="predicted"/>
<dbReference type="OrthoDB" id="70493at2759"/>
<reference evidence="2" key="2">
    <citation type="submission" date="2019-06" db="EMBL/GenBank/DDBJ databases">
        <title>Genomics analysis of Aphanomyces spp. identifies a new class of oomycete effector associated with host adaptation.</title>
        <authorList>
            <person name="Gaulin E."/>
        </authorList>
    </citation>
    <scope>NUCLEOTIDE SEQUENCE</scope>
    <source>
        <strain evidence="2">CBS 578.67</strain>
    </source>
</reference>
<keyword evidence="4" id="KW-1185">Reference proteome</keyword>
<protein>
    <submittedName>
        <fullName evidence="3">Aste57867_13022 protein</fullName>
    </submittedName>
</protein>
<dbReference type="AlphaFoldDB" id="A0A485KX47"/>
<name>A0A485KX47_9STRA</name>
<dbReference type="EMBL" id="CAADRA010005439">
    <property type="protein sequence ID" value="VFT89867.1"/>
    <property type="molecule type" value="Genomic_DNA"/>
</dbReference>
<evidence type="ECO:0000313" key="4">
    <source>
        <dbReference type="Proteomes" id="UP000332933"/>
    </source>
</evidence>
<evidence type="ECO:0000313" key="3">
    <source>
        <dbReference type="EMBL" id="VFT89867.1"/>
    </source>
</evidence>
<organism evidence="3 4">
    <name type="scientific">Aphanomyces stellatus</name>
    <dbReference type="NCBI Taxonomy" id="120398"/>
    <lineage>
        <taxon>Eukaryota</taxon>
        <taxon>Sar</taxon>
        <taxon>Stramenopiles</taxon>
        <taxon>Oomycota</taxon>
        <taxon>Saprolegniomycetes</taxon>
        <taxon>Saprolegniales</taxon>
        <taxon>Verrucalvaceae</taxon>
        <taxon>Aphanomyces</taxon>
    </lineage>
</organism>
<gene>
    <name evidence="3" type="primary">Aste57867_13022</name>
    <name evidence="2" type="ORF">As57867_012974</name>
    <name evidence="3" type="ORF">ASTE57867_13022</name>
</gene>
<feature type="compositionally biased region" description="Polar residues" evidence="1">
    <location>
        <begin position="237"/>
        <end position="247"/>
    </location>
</feature>
<dbReference type="Proteomes" id="UP000332933">
    <property type="component" value="Unassembled WGS sequence"/>
</dbReference>
<feature type="region of interest" description="Disordered" evidence="1">
    <location>
        <begin position="223"/>
        <end position="247"/>
    </location>
</feature>
<reference evidence="3 4" key="1">
    <citation type="submission" date="2019-03" db="EMBL/GenBank/DDBJ databases">
        <authorList>
            <person name="Gaulin E."/>
            <person name="Dumas B."/>
        </authorList>
    </citation>
    <scope>NUCLEOTIDE SEQUENCE [LARGE SCALE GENOMIC DNA]</scope>
    <source>
        <strain evidence="3">CBS 568.67</strain>
    </source>
</reference>
<dbReference type="EMBL" id="VJMH01005418">
    <property type="protein sequence ID" value="KAF0696213.1"/>
    <property type="molecule type" value="Genomic_DNA"/>
</dbReference>
<evidence type="ECO:0000313" key="2">
    <source>
        <dbReference type="EMBL" id="KAF0696213.1"/>
    </source>
</evidence>